<dbReference type="InterPro" id="IPR011989">
    <property type="entry name" value="ARM-like"/>
</dbReference>
<feature type="compositionally biased region" description="Low complexity" evidence="1">
    <location>
        <begin position="565"/>
        <end position="582"/>
    </location>
</feature>
<dbReference type="SUPFAM" id="SSF48371">
    <property type="entry name" value="ARM repeat"/>
    <property type="match status" value="1"/>
</dbReference>
<feature type="region of interest" description="Disordered" evidence="1">
    <location>
        <begin position="742"/>
        <end position="771"/>
    </location>
</feature>
<reference evidence="2" key="1">
    <citation type="submission" date="2009-08" db="EMBL/GenBank/DDBJ databases">
        <title>Annotation of Salpingoeca rosetta.</title>
        <authorList>
            <consortium name="The Broad Institute Genome Sequencing Platform"/>
            <person name="Russ C."/>
            <person name="Cuomo C."/>
            <person name="Burger G."/>
            <person name="Gray M.W."/>
            <person name="Holland P.W.H."/>
            <person name="King N."/>
            <person name="Lang F.B.F."/>
            <person name="Roger A.J."/>
            <person name="Ruiz-Trillo I."/>
            <person name="Young S.K."/>
            <person name="Zeng Q."/>
            <person name="Gargeya S."/>
            <person name="Alvarado L."/>
            <person name="Berlin A."/>
            <person name="Chapman S.B."/>
            <person name="Chen Z."/>
            <person name="Freedman E."/>
            <person name="Gellesch M."/>
            <person name="Goldberg J."/>
            <person name="Griggs A."/>
            <person name="Gujja S."/>
            <person name="Heilman E."/>
            <person name="Heiman D."/>
            <person name="Howarth C."/>
            <person name="Mehta T."/>
            <person name="Neiman D."/>
            <person name="Pearson M."/>
            <person name="Roberts A."/>
            <person name="Saif S."/>
            <person name="Shea T."/>
            <person name="Shenoy N."/>
            <person name="Sisk P."/>
            <person name="Stolte C."/>
            <person name="Sykes S."/>
            <person name="White J."/>
            <person name="Yandava C."/>
            <person name="Haas B."/>
            <person name="Nusbaum C."/>
            <person name="Birren B."/>
        </authorList>
    </citation>
    <scope>NUCLEOTIDE SEQUENCE [LARGE SCALE GENOMIC DNA]</scope>
    <source>
        <strain evidence="2">ATCC 50818</strain>
    </source>
</reference>
<protein>
    <submittedName>
        <fullName evidence="2">Uncharacterized protein</fullName>
    </submittedName>
</protein>
<feature type="compositionally biased region" description="Low complexity" evidence="1">
    <location>
        <begin position="754"/>
        <end position="768"/>
    </location>
</feature>
<feature type="compositionally biased region" description="Low complexity" evidence="1">
    <location>
        <begin position="625"/>
        <end position="644"/>
    </location>
</feature>
<dbReference type="InterPro" id="IPR016024">
    <property type="entry name" value="ARM-type_fold"/>
</dbReference>
<keyword evidence="3" id="KW-1185">Reference proteome</keyword>
<accession>F2UP80</accession>
<gene>
    <name evidence="2" type="ORF">PTSG_09999</name>
</gene>
<feature type="region of interest" description="Disordered" evidence="1">
    <location>
        <begin position="548"/>
        <end position="644"/>
    </location>
</feature>
<evidence type="ECO:0000313" key="2">
    <source>
        <dbReference type="EMBL" id="EGD79435.1"/>
    </source>
</evidence>
<name>F2UP80_SALR5</name>
<dbReference type="Proteomes" id="UP000007799">
    <property type="component" value="Unassembled WGS sequence"/>
</dbReference>
<sequence length="850" mass="91156">MSEGGQRVEVQDTERSALDRLQRRDAASLSVVQLCDVIRRGRASPSVVSFGLAHLLERLSSVRASTQAEAARTPSGSASVPRQATGPLPSATTAFESAATEAVTTRTRTTTSSEDTQARNDHAMVLRTVLSCLPAHMEAVDVQVNGMGVLRAVVEAAEQRDHDLTAAWPMVLKAMETHSSKYDVQLQGCLLLKELLRLHPNLLPLQQGVAVLSRIVRTFRAAIRVQHAAADTLLLLSRNAQARWALVETDVLVVLLEKCRHNPDIIAHALRALSHRISLEDLDSPLLCSGIVSAAVGAMSQCAASPLVQQYGMGVLQLAASPALAEDLRRAAVEAALQAMHSHADPSVRHGACMVLLLTARAGYYGALPAQETVQPVMLFVSQHCHSDVGWKTLTALAAIDEEHRHVMCQQGVAGLVTETLHCLHPEVLDHGVAASEQRRAVLIASGHTRPWVCKLVEALARTPRMLPPLIWECIAVEIVNGLSRAYPVWAFARCAHSALFSIFTRYGPVRQLDFFLFRSATIASMRMCWRDADTVRTAALSLMQQSGVMGSPGPWRIRRGDGGSSNTNSSNNNNSTNSGDSGIRGERDRDSRSSATSTTASQDSSTSGAPLSVPAPARTPAPPSSSTSSSSSSSSSSSAPPTTAEILSAALAVSESGAGREGINGADGDGQLLPLLDVVGVLLAAMVRFRNDHDVLWPLSECLLNTTRTRRAGKRVLAKEDVSVLHDLMRLLAERSERELELSQGVFPPTQRDSTTTGTGSSGDSSTNQQGVQSFTVGAVLRGVGSADVLYNMLVFLDRVLGFGRKQLIVLREMGTAEVLHGLARQSSQLLELKELLQELTQKLPMQSA</sequence>
<dbReference type="EMBL" id="GL832986">
    <property type="protein sequence ID" value="EGD79435.1"/>
    <property type="molecule type" value="Genomic_DNA"/>
</dbReference>
<dbReference type="GeneID" id="16069458"/>
<dbReference type="InParanoid" id="F2UP80"/>
<organism evidence="3">
    <name type="scientific">Salpingoeca rosetta (strain ATCC 50818 / BSB-021)</name>
    <dbReference type="NCBI Taxonomy" id="946362"/>
    <lineage>
        <taxon>Eukaryota</taxon>
        <taxon>Choanoflagellata</taxon>
        <taxon>Craspedida</taxon>
        <taxon>Salpingoecidae</taxon>
        <taxon>Salpingoeca</taxon>
    </lineage>
</organism>
<feature type="compositionally biased region" description="Low complexity" evidence="1">
    <location>
        <begin position="594"/>
        <end position="617"/>
    </location>
</feature>
<evidence type="ECO:0000313" key="3">
    <source>
        <dbReference type="Proteomes" id="UP000007799"/>
    </source>
</evidence>
<feature type="compositionally biased region" description="Low complexity" evidence="1">
    <location>
        <begin position="90"/>
        <end position="115"/>
    </location>
</feature>
<dbReference type="RefSeq" id="XP_004988916.1">
    <property type="nucleotide sequence ID" value="XM_004988859.1"/>
</dbReference>
<dbReference type="AlphaFoldDB" id="F2UP80"/>
<dbReference type="KEGG" id="sre:PTSG_09999"/>
<dbReference type="Gene3D" id="1.25.10.10">
    <property type="entry name" value="Leucine-rich Repeat Variant"/>
    <property type="match status" value="1"/>
</dbReference>
<feature type="region of interest" description="Disordered" evidence="1">
    <location>
        <begin position="67"/>
        <end position="117"/>
    </location>
</feature>
<feature type="compositionally biased region" description="Basic and acidic residues" evidence="1">
    <location>
        <begin position="584"/>
        <end position="593"/>
    </location>
</feature>
<proteinExistence type="predicted"/>
<feature type="compositionally biased region" description="Polar residues" evidence="1">
    <location>
        <begin position="67"/>
        <end position="82"/>
    </location>
</feature>
<evidence type="ECO:0000256" key="1">
    <source>
        <dbReference type="SAM" id="MobiDB-lite"/>
    </source>
</evidence>